<dbReference type="AlphaFoldDB" id="A0A1X6ZBV6"/>
<dbReference type="EMBL" id="FWFN01000004">
    <property type="protein sequence ID" value="SLN46538.1"/>
    <property type="molecule type" value="Genomic_DNA"/>
</dbReference>
<accession>A0A1X6ZBV6</accession>
<keyword evidence="3" id="KW-1185">Reference proteome</keyword>
<name>A0A1X6ZBV6_9RHOB</name>
<organism evidence="2 3">
    <name type="scientific">Pseudooceanicola marinus</name>
    <dbReference type="NCBI Taxonomy" id="396013"/>
    <lineage>
        <taxon>Bacteria</taxon>
        <taxon>Pseudomonadati</taxon>
        <taxon>Pseudomonadota</taxon>
        <taxon>Alphaproteobacteria</taxon>
        <taxon>Rhodobacterales</taxon>
        <taxon>Paracoccaceae</taxon>
        <taxon>Pseudooceanicola</taxon>
    </lineage>
</organism>
<dbReference type="InterPro" id="IPR012437">
    <property type="entry name" value="DUF1638"/>
</dbReference>
<reference evidence="2 3" key="1">
    <citation type="submission" date="2017-03" db="EMBL/GenBank/DDBJ databases">
        <authorList>
            <person name="Afonso C.L."/>
            <person name="Miller P.J."/>
            <person name="Scott M.A."/>
            <person name="Spackman E."/>
            <person name="Goraichik I."/>
            <person name="Dimitrov K.M."/>
            <person name="Suarez D.L."/>
            <person name="Swayne D.E."/>
        </authorList>
    </citation>
    <scope>NUCLEOTIDE SEQUENCE [LARGE SCALE GENOMIC DNA]</scope>
    <source>
        <strain evidence="2 3">CECT 7751</strain>
    </source>
</reference>
<evidence type="ECO:0000259" key="1">
    <source>
        <dbReference type="Pfam" id="PF07796"/>
    </source>
</evidence>
<gene>
    <name evidence="2" type="ORF">PSM7751_02164</name>
</gene>
<evidence type="ECO:0000313" key="2">
    <source>
        <dbReference type="EMBL" id="SLN46538.1"/>
    </source>
</evidence>
<protein>
    <recommendedName>
        <fullName evidence="1">DUF1638 domain-containing protein</fullName>
    </recommendedName>
</protein>
<sequence>MTDLPDDQTLTQSGASLTETRLTEGEASTLLIACGALAHEVLALKRMNGLDHLDLICLPAILHNTPEKITDAVRAAAERHRDRYARIHVLYADCGTGGLLAAECDRLGVEMLPGAHCYAFFDGVERFEARDELTAFYLTDFLARQFDAFVWEPLGLDRHPDLLPMYFGHYTHLVYLAQTEDPALTAKAREAADRLGLEFTRRFTGYGDLATALTRKPS</sequence>
<proteinExistence type="predicted"/>
<dbReference type="Proteomes" id="UP000193963">
    <property type="component" value="Unassembled WGS sequence"/>
</dbReference>
<feature type="domain" description="DUF1638" evidence="1">
    <location>
        <begin position="57"/>
        <end position="212"/>
    </location>
</feature>
<dbReference type="Pfam" id="PF07796">
    <property type="entry name" value="DUF1638"/>
    <property type="match status" value="1"/>
</dbReference>
<evidence type="ECO:0000313" key="3">
    <source>
        <dbReference type="Proteomes" id="UP000193963"/>
    </source>
</evidence>
<dbReference type="OrthoDB" id="9814689at2"/>
<dbReference type="RefSeq" id="WP_085888228.1">
    <property type="nucleotide sequence ID" value="NZ_FWFN01000004.1"/>
</dbReference>